<protein>
    <submittedName>
        <fullName evidence="2">Uncharacterized protein</fullName>
    </submittedName>
</protein>
<proteinExistence type="predicted"/>
<accession>A0A9P1FZJ3</accession>
<dbReference type="Proteomes" id="UP001152797">
    <property type="component" value="Unassembled WGS sequence"/>
</dbReference>
<feature type="region of interest" description="Disordered" evidence="1">
    <location>
        <begin position="53"/>
        <end position="85"/>
    </location>
</feature>
<feature type="compositionally biased region" description="Polar residues" evidence="1">
    <location>
        <begin position="57"/>
        <end position="72"/>
    </location>
</feature>
<reference evidence="3" key="2">
    <citation type="submission" date="2024-04" db="EMBL/GenBank/DDBJ databases">
        <authorList>
            <person name="Chen Y."/>
            <person name="Shah S."/>
            <person name="Dougan E. K."/>
            <person name="Thang M."/>
            <person name="Chan C."/>
        </authorList>
    </citation>
    <scope>NUCLEOTIDE SEQUENCE [LARGE SCALE GENOMIC DNA]</scope>
</reference>
<evidence type="ECO:0000313" key="2">
    <source>
        <dbReference type="EMBL" id="CAI3992420.1"/>
    </source>
</evidence>
<reference evidence="2" key="1">
    <citation type="submission" date="2022-10" db="EMBL/GenBank/DDBJ databases">
        <authorList>
            <person name="Chen Y."/>
            <person name="Dougan E. K."/>
            <person name="Chan C."/>
            <person name="Rhodes N."/>
            <person name="Thang M."/>
        </authorList>
    </citation>
    <scope>NUCLEOTIDE SEQUENCE</scope>
</reference>
<feature type="compositionally biased region" description="Basic and acidic residues" evidence="1">
    <location>
        <begin position="73"/>
        <end position="85"/>
    </location>
</feature>
<dbReference type="EMBL" id="CAMXCT020001712">
    <property type="protein sequence ID" value="CAL1145795.1"/>
    <property type="molecule type" value="Genomic_DNA"/>
</dbReference>
<keyword evidence="4" id="KW-1185">Reference proteome</keyword>
<organism evidence="2">
    <name type="scientific">Cladocopium goreaui</name>
    <dbReference type="NCBI Taxonomy" id="2562237"/>
    <lineage>
        <taxon>Eukaryota</taxon>
        <taxon>Sar</taxon>
        <taxon>Alveolata</taxon>
        <taxon>Dinophyceae</taxon>
        <taxon>Suessiales</taxon>
        <taxon>Symbiodiniaceae</taxon>
        <taxon>Cladocopium</taxon>
    </lineage>
</organism>
<dbReference type="EMBL" id="CAMXCT030001712">
    <property type="protein sequence ID" value="CAL4779732.1"/>
    <property type="molecule type" value="Genomic_DNA"/>
</dbReference>
<dbReference type="EMBL" id="CAMXCT010001712">
    <property type="protein sequence ID" value="CAI3992420.1"/>
    <property type="molecule type" value="Genomic_DNA"/>
</dbReference>
<evidence type="ECO:0000256" key="1">
    <source>
        <dbReference type="SAM" id="MobiDB-lite"/>
    </source>
</evidence>
<gene>
    <name evidence="2" type="ORF">C1SCF055_LOCUS19254</name>
</gene>
<name>A0A9P1FZJ3_9DINO</name>
<comment type="caution">
    <text evidence="2">The sequence shown here is derived from an EMBL/GenBank/DDBJ whole genome shotgun (WGS) entry which is preliminary data.</text>
</comment>
<sequence>MKRSMSMTPALLVSYGSDGLKPLAPNDDDGIDEEVLQKKNIKVQTLRRPNRQCRLPETSSVVETGPETMTEQIEQRPRLDLQEQRDPVDEKFKDVCCRVLSYFFSFVRVAEDKFEIVQHFSKMIERFLQCDAAMAGGKAAGLSPKILH</sequence>
<dbReference type="AlphaFoldDB" id="A0A9P1FZJ3"/>
<evidence type="ECO:0000313" key="4">
    <source>
        <dbReference type="Proteomes" id="UP001152797"/>
    </source>
</evidence>
<evidence type="ECO:0000313" key="3">
    <source>
        <dbReference type="EMBL" id="CAL1145795.1"/>
    </source>
</evidence>